<dbReference type="OrthoDB" id="7267156at2"/>
<comment type="similarity">
    <text evidence="2">Belongs to the TspO/BZRP family.</text>
</comment>
<gene>
    <name evidence="7" type="ORF">SAMN05216548_10632</name>
</gene>
<dbReference type="Pfam" id="PF03073">
    <property type="entry name" value="TspO_MBR"/>
    <property type="match status" value="1"/>
</dbReference>
<protein>
    <submittedName>
        <fullName evidence="7">TspO and MBR related proteins</fullName>
    </submittedName>
</protein>
<evidence type="ECO:0000313" key="8">
    <source>
        <dbReference type="Proteomes" id="UP000199647"/>
    </source>
</evidence>
<keyword evidence="3 6" id="KW-0812">Transmembrane</keyword>
<dbReference type="PANTHER" id="PTHR10057:SF0">
    <property type="entry name" value="TRANSLOCATOR PROTEIN"/>
    <property type="match status" value="1"/>
</dbReference>
<evidence type="ECO:0000256" key="5">
    <source>
        <dbReference type="ARBA" id="ARBA00023136"/>
    </source>
</evidence>
<evidence type="ECO:0000256" key="3">
    <source>
        <dbReference type="ARBA" id="ARBA00022692"/>
    </source>
</evidence>
<dbReference type="AlphaFoldDB" id="A0A1H9HGE8"/>
<organism evidence="7 8">
    <name type="scientific">Faunimonas pinastri</name>
    <dbReference type="NCBI Taxonomy" id="1855383"/>
    <lineage>
        <taxon>Bacteria</taxon>
        <taxon>Pseudomonadati</taxon>
        <taxon>Pseudomonadota</taxon>
        <taxon>Alphaproteobacteria</taxon>
        <taxon>Hyphomicrobiales</taxon>
        <taxon>Afifellaceae</taxon>
        <taxon>Faunimonas</taxon>
    </lineage>
</organism>
<reference evidence="7 8" key="1">
    <citation type="submission" date="2016-10" db="EMBL/GenBank/DDBJ databases">
        <authorList>
            <person name="de Groot N.N."/>
        </authorList>
    </citation>
    <scope>NUCLEOTIDE SEQUENCE [LARGE SCALE GENOMIC DNA]</scope>
    <source>
        <strain evidence="7 8">A52C2</strain>
    </source>
</reference>
<accession>A0A1H9HGE8</accession>
<dbReference type="InterPro" id="IPR004307">
    <property type="entry name" value="TspO_MBR"/>
</dbReference>
<sequence length="174" mass="18947">MPNSKAIVRATGNVSPLLALAISGGAVLASGLLARRSAPEPQHPDIQRWYHHLDKPDFVPPDPVFGAVWGVLESLLAYGGYRLLRHPATPTRNRALGLWGFNIAMISVWPRLFFGERSVRSGFLGSLLMLGSGIAYVASARRVDKVVAATSLPFAAWLGFASVVSEEVWRRNED</sequence>
<feature type="transmembrane region" description="Helical" evidence="6">
    <location>
        <begin position="64"/>
        <end position="84"/>
    </location>
</feature>
<keyword evidence="4 6" id="KW-1133">Transmembrane helix</keyword>
<dbReference type="CDD" id="cd15904">
    <property type="entry name" value="TSPO_MBR"/>
    <property type="match status" value="1"/>
</dbReference>
<dbReference type="PANTHER" id="PTHR10057">
    <property type="entry name" value="PERIPHERAL-TYPE BENZODIAZEPINE RECEPTOR"/>
    <property type="match status" value="1"/>
</dbReference>
<comment type="subcellular location">
    <subcellularLocation>
        <location evidence="1">Membrane</location>
        <topology evidence="1">Multi-pass membrane protein</topology>
    </subcellularLocation>
</comment>
<evidence type="ECO:0000256" key="6">
    <source>
        <dbReference type="SAM" id="Phobius"/>
    </source>
</evidence>
<evidence type="ECO:0000256" key="2">
    <source>
        <dbReference type="ARBA" id="ARBA00007524"/>
    </source>
</evidence>
<proteinExistence type="inferred from homology"/>
<dbReference type="InterPro" id="IPR038330">
    <property type="entry name" value="TspO/MBR-related_sf"/>
</dbReference>
<evidence type="ECO:0000313" key="7">
    <source>
        <dbReference type="EMBL" id="SEQ61354.1"/>
    </source>
</evidence>
<dbReference type="RefSeq" id="WP_092496406.1">
    <property type="nucleotide sequence ID" value="NZ_FOFG01000006.1"/>
</dbReference>
<keyword evidence="8" id="KW-1185">Reference proteome</keyword>
<keyword evidence="5 6" id="KW-0472">Membrane</keyword>
<feature type="transmembrane region" description="Helical" evidence="6">
    <location>
        <begin position="120"/>
        <end position="139"/>
    </location>
</feature>
<name>A0A1H9HGE8_9HYPH</name>
<dbReference type="GO" id="GO:0033013">
    <property type="term" value="P:tetrapyrrole metabolic process"/>
    <property type="evidence" value="ECO:0007669"/>
    <property type="project" value="UniProtKB-ARBA"/>
</dbReference>
<dbReference type="GO" id="GO:0016020">
    <property type="term" value="C:membrane"/>
    <property type="evidence" value="ECO:0007669"/>
    <property type="project" value="UniProtKB-SubCell"/>
</dbReference>
<dbReference type="FunFam" id="1.20.1260.100:FF:000001">
    <property type="entry name" value="translocator protein 2"/>
    <property type="match status" value="1"/>
</dbReference>
<feature type="transmembrane region" description="Helical" evidence="6">
    <location>
        <begin position="96"/>
        <end position="114"/>
    </location>
</feature>
<dbReference type="STRING" id="1855383.SAMN05216548_10632"/>
<dbReference type="Proteomes" id="UP000199647">
    <property type="component" value="Unassembled WGS sequence"/>
</dbReference>
<evidence type="ECO:0000256" key="4">
    <source>
        <dbReference type="ARBA" id="ARBA00022989"/>
    </source>
</evidence>
<dbReference type="EMBL" id="FOFG01000006">
    <property type="protein sequence ID" value="SEQ61354.1"/>
    <property type="molecule type" value="Genomic_DNA"/>
</dbReference>
<evidence type="ECO:0000256" key="1">
    <source>
        <dbReference type="ARBA" id="ARBA00004141"/>
    </source>
</evidence>
<dbReference type="Gene3D" id="1.20.1260.100">
    <property type="entry name" value="TspO/MBR protein"/>
    <property type="match status" value="1"/>
</dbReference>